<dbReference type="KEGG" id="tig:THII_0661"/>
<dbReference type="STRING" id="40754.THII_0661"/>
<organism evidence="1 2">
    <name type="scientific">Thioploca ingrica</name>
    <dbReference type="NCBI Taxonomy" id="40754"/>
    <lineage>
        <taxon>Bacteria</taxon>
        <taxon>Pseudomonadati</taxon>
        <taxon>Pseudomonadota</taxon>
        <taxon>Gammaproteobacteria</taxon>
        <taxon>Thiotrichales</taxon>
        <taxon>Thiotrichaceae</taxon>
        <taxon>Thioploca</taxon>
    </lineage>
</organism>
<protein>
    <submittedName>
        <fullName evidence="1">Uncharacterized protein</fullName>
    </submittedName>
</protein>
<dbReference type="AlphaFoldDB" id="A0A090ABH2"/>
<gene>
    <name evidence="1" type="ORF">THII_0661</name>
</gene>
<keyword evidence="2" id="KW-1185">Reference proteome</keyword>
<dbReference type="EMBL" id="AP014633">
    <property type="protein sequence ID" value="BAP54958.1"/>
    <property type="molecule type" value="Genomic_DNA"/>
</dbReference>
<name>A0A090ABH2_9GAMM</name>
<reference evidence="1 2" key="1">
    <citation type="journal article" date="2014" name="ISME J.">
        <title>Ecophysiology of Thioploca ingrica as revealed by the complete genome sequence supplemented with proteomic evidence.</title>
        <authorList>
            <person name="Kojima H."/>
            <person name="Ogura Y."/>
            <person name="Yamamoto N."/>
            <person name="Togashi T."/>
            <person name="Mori H."/>
            <person name="Watanabe T."/>
            <person name="Nemoto F."/>
            <person name="Kurokawa K."/>
            <person name="Hayashi T."/>
            <person name="Fukui M."/>
        </authorList>
    </citation>
    <scope>NUCLEOTIDE SEQUENCE [LARGE SCALE GENOMIC DNA]</scope>
</reference>
<proteinExistence type="predicted"/>
<evidence type="ECO:0000313" key="1">
    <source>
        <dbReference type="EMBL" id="BAP54958.1"/>
    </source>
</evidence>
<evidence type="ECO:0000313" key="2">
    <source>
        <dbReference type="Proteomes" id="UP000031623"/>
    </source>
</evidence>
<sequence>MIKLSIKTELICTEVNKPMITYLLFKTIQANGKMESRGSLLSYSKSRKFIKLS</sequence>
<dbReference type="HOGENOM" id="CLU_3067233_0_0_6"/>
<accession>A0A090ABH2</accession>
<dbReference type="Proteomes" id="UP000031623">
    <property type="component" value="Chromosome"/>
</dbReference>